<evidence type="ECO:0000259" key="8">
    <source>
        <dbReference type="Pfam" id="PF17042"/>
    </source>
</evidence>
<feature type="domain" description="Four-carbon acid sugar kinase nucleotide binding" evidence="8">
    <location>
        <begin position="303"/>
        <end position="467"/>
    </location>
</feature>
<evidence type="ECO:0000313" key="10">
    <source>
        <dbReference type="Proteomes" id="UP000015500"/>
    </source>
</evidence>
<evidence type="ECO:0000259" key="7">
    <source>
        <dbReference type="Pfam" id="PF07005"/>
    </source>
</evidence>
<dbReference type="InterPro" id="IPR010737">
    <property type="entry name" value="4-carb_acid_sugar_kinase_N"/>
</dbReference>
<dbReference type="PATRIC" id="fig|1345697.3.peg.3380"/>
<dbReference type="GO" id="GO:0005524">
    <property type="term" value="F:ATP binding"/>
    <property type="evidence" value="ECO:0007669"/>
    <property type="project" value="UniProtKB-KW"/>
</dbReference>
<dbReference type="Gene3D" id="3.40.980.20">
    <property type="entry name" value="Four-carbon acid sugar kinase, nucleotide binding domain"/>
    <property type="match status" value="1"/>
</dbReference>
<evidence type="ECO:0008006" key="11">
    <source>
        <dbReference type="Google" id="ProtNLM"/>
    </source>
</evidence>
<dbReference type="Pfam" id="PF17042">
    <property type="entry name" value="NBD_C"/>
    <property type="match status" value="1"/>
</dbReference>
<dbReference type="KEGG" id="gjf:M493_17105"/>
<dbReference type="InterPro" id="IPR042213">
    <property type="entry name" value="NBD_C_sf"/>
</dbReference>
<dbReference type="InterPro" id="IPR037051">
    <property type="entry name" value="4-carb_acid_sugar_kinase_N_sf"/>
</dbReference>
<keyword evidence="3" id="KW-0547">Nucleotide-binding</keyword>
<keyword evidence="6" id="KW-0119">Carbohydrate metabolism</keyword>
<keyword evidence="5" id="KW-0067">ATP-binding</keyword>
<evidence type="ECO:0000256" key="2">
    <source>
        <dbReference type="ARBA" id="ARBA00022679"/>
    </source>
</evidence>
<organism evidence="9 10">
    <name type="scientific">Geobacillus genomosp. 3</name>
    <dbReference type="NCBI Taxonomy" id="1921421"/>
    <lineage>
        <taxon>Bacteria</taxon>
        <taxon>Bacillati</taxon>
        <taxon>Bacillota</taxon>
        <taxon>Bacilli</taxon>
        <taxon>Bacillales</taxon>
        <taxon>Anoxybacillaceae</taxon>
        <taxon>Geobacillus</taxon>
    </lineage>
</organism>
<dbReference type="InterPro" id="IPR031475">
    <property type="entry name" value="NBD_C"/>
</dbReference>
<dbReference type="Gene3D" id="3.40.50.10840">
    <property type="entry name" value="Putative sugar-binding, N-terminal domain"/>
    <property type="match status" value="1"/>
</dbReference>
<name>S5ZH56_GEOG3</name>
<keyword evidence="10" id="KW-1185">Reference proteome</keyword>
<dbReference type="Proteomes" id="UP000015500">
    <property type="component" value="Chromosome"/>
</dbReference>
<dbReference type="HOGENOM" id="CLU_044742_0_0_9"/>
<gene>
    <name evidence="9" type="ORF">M493_17105</name>
</gene>
<dbReference type="STRING" id="1921421.M493_17105"/>
<dbReference type="AlphaFoldDB" id="S5ZH56"/>
<dbReference type="Pfam" id="PF07005">
    <property type="entry name" value="SBD_N"/>
    <property type="match status" value="1"/>
</dbReference>
<feature type="domain" description="Four-carbon acid sugar kinase N-terminal" evidence="7">
    <location>
        <begin position="37"/>
        <end position="277"/>
    </location>
</feature>
<accession>S5ZH56</accession>
<dbReference type="EMBL" id="CP006254">
    <property type="protein sequence ID" value="AGT33630.1"/>
    <property type="molecule type" value="Genomic_DNA"/>
</dbReference>
<reference evidence="9 10" key="1">
    <citation type="journal article" date="2014" name="Genome Announc.">
        <title>Complete Genome Sequence of the Thermophilic Polychlorinated Biphenyl Degrader Geobacillus sp. Strain JF8 (NBRC 109937).</title>
        <authorList>
            <person name="Shintani M."/>
            <person name="Ohtsubo Y."/>
            <person name="Fukuda K."/>
            <person name="Hosoyama A."/>
            <person name="Ohji S."/>
            <person name="Yamazoe A."/>
            <person name="Fujita N."/>
            <person name="Nagata Y."/>
            <person name="Tsuda M."/>
            <person name="Hatta T."/>
            <person name="Kimbara K."/>
        </authorList>
    </citation>
    <scope>NUCLEOTIDE SEQUENCE [LARGE SCALE GENOMIC DNA]</scope>
    <source>
        <strain evidence="9 10">JF8</strain>
    </source>
</reference>
<dbReference type="GO" id="GO:0016301">
    <property type="term" value="F:kinase activity"/>
    <property type="evidence" value="ECO:0007669"/>
    <property type="project" value="UniProtKB-KW"/>
</dbReference>
<evidence type="ECO:0000256" key="5">
    <source>
        <dbReference type="ARBA" id="ARBA00022840"/>
    </source>
</evidence>
<keyword evidence="4" id="KW-0418">Kinase</keyword>
<evidence type="ECO:0000256" key="6">
    <source>
        <dbReference type="ARBA" id="ARBA00023277"/>
    </source>
</evidence>
<comment type="similarity">
    <text evidence="1">Belongs to the four-carbon acid sugar kinase family.</text>
</comment>
<keyword evidence="2" id="KW-0808">Transferase</keyword>
<evidence type="ECO:0000256" key="3">
    <source>
        <dbReference type="ARBA" id="ARBA00022741"/>
    </source>
</evidence>
<evidence type="ECO:0000256" key="4">
    <source>
        <dbReference type="ARBA" id="ARBA00022777"/>
    </source>
</evidence>
<proteinExistence type="inferred from homology"/>
<evidence type="ECO:0000256" key="1">
    <source>
        <dbReference type="ARBA" id="ARBA00005715"/>
    </source>
</evidence>
<dbReference type="SUPFAM" id="SSF142764">
    <property type="entry name" value="YgbK-like"/>
    <property type="match status" value="1"/>
</dbReference>
<protein>
    <recommendedName>
        <fullName evidence="11">Hydroxyacid dehydrogenase</fullName>
    </recommendedName>
</protein>
<dbReference type="RefSeq" id="WP_020961417.1">
    <property type="nucleotide sequence ID" value="NC_022080.4"/>
</dbReference>
<evidence type="ECO:0000313" key="9">
    <source>
        <dbReference type="EMBL" id="AGT33630.1"/>
    </source>
</evidence>
<sequence length="477" mass="53626">MTMLRTVEAIQSYPKLDDEAVKRLWTETYPLLGGHKIVVLDDDPTGVQTVHGVSVYTDWTYESIKRGFEEENNLFFILTNSRAFTADVTKNVHQDIAERIEAVSRELNRPYLLISRGDSTLRGHYPLETDVLKTTIERNRHRAIDGEVIAPFFQEGGRWTINNIHYVEQDGVLVPVGETEFANDRTFGYRSSHLGEWVEEKTRGKYSKDEMVYISLDRIRRLDIDGIYRQLMSVTHFNKVIVNAIEEQDIAVFAIALIKAIRDGKTFLFRTGASFTKVIGNIPTRPFLTAEELLTGQKENGGLIIVGSHVKKTTDQLQRLKELPGLQFIELNSHLVFDEDAFSHEIERVRLEAEENVAKGITTVVYTKRERLELGDGMEEEELKLSVAISAGVTRIVSEFSATPKYLIARGGITSSDIGTNGLHVKRATVMGQIAPGVPVWRTGPESKFPSIPYVIFPGNVGTVDTLREVVSVLEGS</sequence>